<organism evidence="1 2">
    <name type="scientific">Sneathiella chinensis</name>
    <dbReference type="NCBI Taxonomy" id="349750"/>
    <lineage>
        <taxon>Bacteria</taxon>
        <taxon>Pseudomonadati</taxon>
        <taxon>Pseudomonadota</taxon>
        <taxon>Alphaproteobacteria</taxon>
        <taxon>Sneathiellales</taxon>
        <taxon>Sneathiellaceae</taxon>
        <taxon>Sneathiella</taxon>
    </lineage>
</organism>
<name>A0ABQ5U6U5_9PROT</name>
<comment type="caution">
    <text evidence="1">The sequence shown here is derived from an EMBL/GenBank/DDBJ whole genome shotgun (WGS) entry which is preliminary data.</text>
</comment>
<evidence type="ECO:0000313" key="1">
    <source>
        <dbReference type="EMBL" id="GLQ07634.1"/>
    </source>
</evidence>
<keyword evidence="2" id="KW-1185">Reference proteome</keyword>
<gene>
    <name evidence="1" type="ORF">GCM10007924_28550</name>
</gene>
<proteinExistence type="predicted"/>
<dbReference type="Proteomes" id="UP001161409">
    <property type="component" value="Unassembled WGS sequence"/>
</dbReference>
<reference evidence="1" key="2">
    <citation type="submission" date="2023-01" db="EMBL/GenBank/DDBJ databases">
        <title>Draft genome sequence of Sneathiella chinensis strain NBRC 103408.</title>
        <authorList>
            <person name="Sun Q."/>
            <person name="Mori K."/>
        </authorList>
    </citation>
    <scope>NUCLEOTIDE SEQUENCE</scope>
    <source>
        <strain evidence="1">NBRC 103408</strain>
    </source>
</reference>
<dbReference type="EMBL" id="BSNF01000008">
    <property type="protein sequence ID" value="GLQ07634.1"/>
    <property type="molecule type" value="Genomic_DNA"/>
</dbReference>
<accession>A0ABQ5U6U5</accession>
<protein>
    <submittedName>
        <fullName evidence="1">Uncharacterized protein</fullName>
    </submittedName>
</protein>
<reference evidence="1" key="1">
    <citation type="journal article" date="2014" name="Int. J. Syst. Evol. Microbiol.">
        <title>Complete genome of a new Firmicutes species belonging to the dominant human colonic microbiota ('Ruminococcus bicirculans') reveals two chromosomes and a selective capacity to utilize plant glucans.</title>
        <authorList>
            <consortium name="NISC Comparative Sequencing Program"/>
            <person name="Wegmann U."/>
            <person name="Louis P."/>
            <person name="Goesmann A."/>
            <person name="Henrissat B."/>
            <person name="Duncan S.H."/>
            <person name="Flint H.J."/>
        </authorList>
    </citation>
    <scope>NUCLEOTIDE SEQUENCE</scope>
    <source>
        <strain evidence="1">NBRC 103408</strain>
    </source>
</reference>
<sequence>MVSVRSLAKRATADEIKNKVEITERKNSLIKSMFSLDMSRKLKFFPNVTFEANKVKRHTDAVM</sequence>
<evidence type="ECO:0000313" key="2">
    <source>
        <dbReference type="Proteomes" id="UP001161409"/>
    </source>
</evidence>